<sequence>MEMIFENVKEIEIKAVNERLSIEGWAEKWKLAIPGTARLKWRSSRAGRG</sequence>
<protein>
    <submittedName>
        <fullName evidence="1">Uncharacterized protein</fullName>
    </submittedName>
</protein>
<organism evidence="1 2">
    <name type="scientific">Thermococcus waiotapuensis</name>
    <dbReference type="NCBI Taxonomy" id="90909"/>
    <lineage>
        <taxon>Archaea</taxon>
        <taxon>Methanobacteriati</taxon>
        <taxon>Methanobacteriota</taxon>
        <taxon>Thermococci</taxon>
        <taxon>Thermococcales</taxon>
        <taxon>Thermococcaceae</taxon>
        <taxon>Thermococcus</taxon>
    </lineage>
</organism>
<proteinExistence type="predicted"/>
<accession>A0AAE4NST8</accession>
<evidence type="ECO:0000313" key="1">
    <source>
        <dbReference type="EMBL" id="MDV3103693.1"/>
    </source>
</evidence>
<dbReference type="EMBL" id="JAVDZE010000001">
    <property type="protein sequence ID" value="MDV3103693.1"/>
    <property type="molecule type" value="Genomic_DNA"/>
</dbReference>
<keyword evidence="2" id="KW-1185">Reference proteome</keyword>
<dbReference type="Proteomes" id="UP001245683">
    <property type="component" value="Unassembled WGS sequence"/>
</dbReference>
<dbReference type="AlphaFoldDB" id="A0AAE4NST8"/>
<comment type="caution">
    <text evidence="1">The sequence shown here is derived from an EMBL/GenBank/DDBJ whole genome shotgun (WGS) entry which is preliminary data.</text>
</comment>
<reference evidence="1 2" key="1">
    <citation type="submission" date="2023-08" db="EMBL/GenBank/DDBJ databases">
        <title>Draft genome sequence of Thermococcus waiotapuensis WT1T, a thermophilic sulphur-dependent archaeon from order Thermococcales.</title>
        <authorList>
            <person name="Manners S.H."/>
            <person name="Carere C.R."/>
            <person name="Dhami M.K."/>
            <person name="Dobson R.C.J."/>
            <person name="Stott M.B."/>
        </authorList>
    </citation>
    <scope>NUCLEOTIDE SEQUENCE [LARGE SCALE GENOMIC DNA]</scope>
    <source>
        <strain evidence="1 2">WT1</strain>
    </source>
</reference>
<gene>
    <name evidence="1" type="ORF">RBI02_03910</name>
</gene>
<name>A0AAE4NST8_9EURY</name>
<evidence type="ECO:0000313" key="2">
    <source>
        <dbReference type="Proteomes" id="UP001245683"/>
    </source>
</evidence>
<dbReference type="RefSeq" id="WP_315340668.1">
    <property type="nucleotide sequence ID" value="NZ_JAVDZE010000001.1"/>
</dbReference>